<evidence type="ECO:0000256" key="3">
    <source>
        <dbReference type="ARBA" id="ARBA00020653"/>
    </source>
</evidence>
<dbReference type="GO" id="GO:0046872">
    <property type="term" value="F:metal ion binding"/>
    <property type="evidence" value="ECO:0007669"/>
    <property type="project" value="UniProtKB-KW"/>
</dbReference>
<evidence type="ECO:0000256" key="6">
    <source>
        <dbReference type="ARBA" id="ARBA00023239"/>
    </source>
</evidence>
<evidence type="ECO:0000256" key="8">
    <source>
        <dbReference type="ARBA" id="ARBA00047683"/>
    </source>
</evidence>
<dbReference type="InterPro" id="IPR006805">
    <property type="entry name" value="Anth_synth_I_N"/>
</dbReference>
<dbReference type="RefSeq" id="WP_184474567.1">
    <property type="nucleotide sequence ID" value="NZ_JACHOV010000003.1"/>
</dbReference>
<accession>A0A840HTA3</accession>
<dbReference type="AlphaFoldDB" id="A0A840HTA3"/>
<protein>
    <recommendedName>
        <fullName evidence="3">Anthranilate synthase component 1</fullName>
    </recommendedName>
</protein>
<dbReference type="InterPro" id="IPR019999">
    <property type="entry name" value="Anth_synth_I-like"/>
</dbReference>
<gene>
    <name evidence="11" type="ORF">HNQ99_001029</name>
</gene>
<dbReference type="Proteomes" id="UP000575068">
    <property type="component" value="Unassembled WGS sequence"/>
</dbReference>
<sequence length="512" mass="55935">MNFLNPTKFEASETSTELCLHLRRLPNEVSPLDVYASLKGDGDSFLFETTSKNGETFTPSYSYIGFDLTEKVAITGHEVIEMIGNGTVRRSYGDPLDALRRRMTPTVRSSCSPPLPPFTGGLFGYFGFEAVSVFEPGVRWQARKSSIVDLPDILQWVCRDLVVFDHKAGIINLIAHSDGTSASMHQAEAFLDRTARAIDLLRSKARDQPGEPIAAVRTVAKPPAVLDDGDIAKADYEKNVDVIRDYIIAGDTMQVVLARLATRHSDITSLELYRVLTTINPSPYSFHLQTENKTVVGASPEMLVRSIEGNLRSRPLAGTRRRGTCPDEDARLAAELVADEKETAEHVMLIDLARNDLGRIAEAGSVRVDEKMIVERFSHVMHLASTVSARKRPEIDPIDVIASTFPAGTLSGAPKIRAIEIIRELEPVSRGIYGGSIGFIDDSGDLDQAIAIRTAVLDQGQLHFQAGAGVVFDSHPEREWQETVEKMGGVSAAAALVETTKSGVQGDASFDR</sequence>
<dbReference type="InterPro" id="IPR015890">
    <property type="entry name" value="Chorismate_C"/>
</dbReference>
<dbReference type="Pfam" id="PF00425">
    <property type="entry name" value="Chorismate_bind"/>
    <property type="match status" value="1"/>
</dbReference>
<organism evidence="11 12">
    <name type="scientific">Rhizorhapis suberifaciens</name>
    <name type="common">corky root of lettuce</name>
    <dbReference type="NCBI Taxonomy" id="13656"/>
    <lineage>
        <taxon>Bacteria</taxon>
        <taxon>Pseudomonadati</taxon>
        <taxon>Pseudomonadota</taxon>
        <taxon>Alphaproteobacteria</taxon>
        <taxon>Sphingomonadales</taxon>
        <taxon>Sphingomonadaceae</taxon>
        <taxon>Rhizorhapis</taxon>
    </lineage>
</organism>
<dbReference type="PANTHER" id="PTHR11236:SF48">
    <property type="entry name" value="ISOCHORISMATE SYNTHASE MENF"/>
    <property type="match status" value="1"/>
</dbReference>
<dbReference type="Pfam" id="PF04715">
    <property type="entry name" value="Anth_synt_I_N"/>
    <property type="match status" value="1"/>
</dbReference>
<reference evidence="11 12" key="1">
    <citation type="submission" date="2020-08" db="EMBL/GenBank/DDBJ databases">
        <title>Genomic Encyclopedia of Type Strains, Phase IV (KMG-IV): sequencing the most valuable type-strain genomes for metagenomic binning, comparative biology and taxonomic classification.</title>
        <authorList>
            <person name="Goeker M."/>
        </authorList>
    </citation>
    <scope>NUCLEOTIDE SEQUENCE [LARGE SCALE GENOMIC DNA]</scope>
    <source>
        <strain evidence="11 12">DSM 7465</strain>
    </source>
</reference>
<keyword evidence="4" id="KW-0479">Metal-binding</keyword>
<dbReference type="EMBL" id="JACHOV010000003">
    <property type="protein sequence ID" value="MBB4640736.1"/>
    <property type="molecule type" value="Genomic_DNA"/>
</dbReference>
<evidence type="ECO:0000259" key="10">
    <source>
        <dbReference type="Pfam" id="PF04715"/>
    </source>
</evidence>
<evidence type="ECO:0000313" key="11">
    <source>
        <dbReference type="EMBL" id="MBB4640736.1"/>
    </source>
</evidence>
<feature type="domain" description="Anthranilate synthase component I N-terminal" evidence="10">
    <location>
        <begin position="29"/>
        <end position="168"/>
    </location>
</feature>
<comment type="caution">
    <text evidence="11">The sequence shown here is derived from an EMBL/GenBank/DDBJ whole genome shotgun (WGS) entry which is preliminary data.</text>
</comment>
<keyword evidence="12" id="KW-1185">Reference proteome</keyword>
<evidence type="ECO:0000259" key="9">
    <source>
        <dbReference type="Pfam" id="PF00425"/>
    </source>
</evidence>
<dbReference type="PANTHER" id="PTHR11236">
    <property type="entry name" value="AMINOBENZOATE/ANTHRANILATE SYNTHASE"/>
    <property type="match status" value="1"/>
</dbReference>
<keyword evidence="6 11" id="KW-0456">Lyase</keyword>
<comment type="function">
    <text evidence="7">Part of a heterotetrameric complex that catalyzes the two-step biosynthesis of anthranilate, an intermediate in the biosynthesis of L-tryptophan. In the first step, the glutamine-binding beta subunit (TrpG) of anthranilate synthase (AS) provides the glutamine amidotransferase activity which generates ammonia as a substrate that, along with chorismate, is used in the second step, catalyzed by the large alpha subunit of AS (TrpE) to produce anthranilate. In the absence of TrpG, TrpE can synthesize anthranilate directly from chorismate and high concentrations of ammonia.</text>
</comment>
<comment type="cofactor">
    <cofactor evidence="1">
        <name>Mg(2+)</name>
        <dbReference type="ChEBI" id="CHEBI:18420"/>
    </cofactor>
</comment>
<evidence type="ECO:0000256" key="7">
    <source>
        <dbReference type="ARBA" id="ARBA00025634"/>
    </source>
</evidence>
<proteinExistence type="predicted"/>
<dbReference type="GO" id="GO:0004049">
    <property type="term" value="F:anthranilate synthase activity"/>
    <property type="evidence" value="ECO:0007669"/>
    <property type="project" value="UniProtKB-EC"/>
</dbReference>
<evidence type="ECO:0000256" key="4">
    <source>
        <dbReference type="ARBA" id="ARBA00022723"/>
    </source>
</evidence>
<comment type="subunit">
    <text evidence="2">Heterotetramer consisting of two non-identical subunits: a beta subunit (TrpG) and a large alpha subunit (TrpE).</text>
</comment>
<keyword evidence="5" id="KW-0460">Magnesium</keyword>
<evidence type="ECO:0000256" key="1">
    <source>
        <dbReference type="ARBA" id="ARBA00001946"/>
    </source>
</evidence>
<dbReference type="InterPro" id="IPR005801">
    <property type="entry name" value="ADC_synthase"/>
</dbReference>
<dbReference type="SUPFAM" id="SSF56322">
    <property type="entry name" value="ADC synthase"/>
    <property type="match status" value="1"/>
</dbReference>
<evidence type="ECO:0000313" key="12">
    <source>
        <dbReference type="Proteomes" id="UP000575068"/>
    </source>
</evidence>
<feature type="domain" description="Chorismate-utilising enzyme C-terminal" evidence="9">
    <location>
        <begin position="233"/>
        <end position="486"/>
    </location>
</feature>
<evidence type="ECO:0000256" key="2">
    <source>
        <dbReference type="ARBA" id="ARBA00011575"/>
    </source>
</evidence>
<evidence type="ECO:0000256" key="5">
    <source>
        <dbReference type="ARBA" id="ARBA00022842"/>
    </source>
</evidence>
<dbReference type="GO" id="GO:0000162">
    <property type="term" value="P:L-tryptophan biosynthetic process"/>
    <property type="evidence" value="ECO:0007669"/>
    <property type="project" value="TreeGrafter"/>
</dbReference>
<dbReference type="Gene3D" id="3.60.120.10">
    <property type="entry name" value="Anthranilate synthase"/>
    <property type="match status" value="1"/>
</dbReference>
<dbReference type="PRINTS" id="PR00095">
    <property type="entry name" value="ANTSNTHASEI"/>
</dbReference>
<name>A0A840HTA3_9SPHN</name>
<comment type="catalytic activity">
    <reaction evidence="8">
        <text>chorismate + L-glutamine = anthranilate + pyruvate + L-glutamate + H(+)</text>
        <dbReference type="Rhea" id="RHEA:21732"/>
        <dbReference type="ChEBI" id="CHEBI:15361"/>
        <dbReference type="ChEBI" id="CHEBI:15378"/>
        <dbReference type="ChEBI" id="CHEBI:16567"/>
        <dbReference type="ChEBI" id="CHEBI:29748"/>
        <dbReference type="ChEBI" id="CHEBI:29985"/>
        <dbReference type="ChEBI" id="CHEBI:58359"/>
        <dbReference type="EC" id="4.1.3.27"/>
    </reaction>
</comment>